<dbReference type="AlphaFoldDB" id="A0A1U7J246"/>
<gene>
    <name evidence="1" type="ORF">NIES30_17860</name>
</gene>
<name>A0A1U7J246_9CYAN</name>
<dbReference type="Proteomes" id="UP000185557">
    <property type="component" value="Unassembled WGS sequence"/>
</dbReference>
<keyword evidence="2" id="KW-1185">Reference proteome</keyword>
<dbReference type="EMBL" id="MRCG01000014">
    <property type="protein sequence ID" value="OKH46161.1"/>
    <property type="molecule type" value="Genomic_DNA"/>
</dbReference>
<evidence type="ECO:0000313" key="1">
    <source>
        <dbReference type="EMBL" id="OKH46161.1"/>
    </source>
</evidence>
<reference evidence="1 2" key="1">
    <citation type="submission" date="2016-11" db="EMBL/GenBank/DDBJ databases">
        <title>Draft Genome Sequences of Nine Cyanobacterial Strains from Diverse Habitats.</title>
        <authorList>
            <person name="Zhu T."/>
            <person name="Hou S."/>
            <person name="Lu X."/>
            <person name="Hess W.R."/>
        </authorList>
    </citation>
    <scope>NUCLEOTIDE SEQUENCE [LARGE SCALE GENOMIC DNA]</scope>
    <source>
        <strain evidence="1 2">NIES-30</strain>
    </source>
</reference>
<sequence>MADQLEHIAVGERLDRPHEAEGARFSWADDSCELLISLSKLRPAEIRGIEHGVFEFGLNVVESMPFVCFRVFEVVGNRGFGRPQQGKVVLPWHECPFHLARFHPEALPPFDAFRTIPEARLGIIVILTDWPGMTVKALRFFTMSPFFTQKLIEALLTTAPAYTFEGYEQGVKRVFQTYPTNAIGEGSRVRCKSGD</sequence>
<dbReference type="OrthoDB" id="582195at2"/>
<organism evidence="1 2">
    <name type="scientific">Phormidium tenue NIES-30</name>
    <dbReference type="NCBI Taxonomy" id="549789"/>
    <lineage>
        <taxon>Bacteria</taxon>
        <taxon>Bacillati</taxon>
        <taxon>Cyanobacteriota</taxon>
        <taxon>Cyanophyceae</taxon>
        <taxon>Oscillatoriophycideae</taxon>
        <taxon>Oscillatoriales</taxon>
        <taxon>Oscillatoriaceae</taxon>
        <taxon>Phormidium</taxon>
    </lineage>
</organism>
<accession>A0A1U7J246</accession>
<dbReference type="RefSeq" id="WP_073609793.1">
    <property type="nucleotide sequence ID" value="NZ_MRCG01000014.1"/>
</dbReference>
<evidence type="ECO:0000313" key="2">
    <source>
        <dbReference type="Proteomes" id="UP000185557"/>
    </source>
</evidence>
<proteinExistence type="predicted"/>
<protein>
    <submittedName>
        <fullName evidence="1">Uncharacterized protein</fullName>
    </submittedName>
</protein>
<comment type="caution">
    <text evidence="1">The sequence shown here is derived from an EMBL/GenBank/DDBJ whole genome shotgun (WGS) entry which is preliminary data.</text>
</comment>